<dbReference type="PATRIC" id="fig|997884.3.peg.1815"/>
<dbReference type="STRING" id="997884.HMPREF1068_01784"/>
<comment type="caution">
    <text evidence="1">The sequence shown here is derived from an EMBL/GenBank/DDBJ whole genome shotgun (WGS) entry which is preliminary data.</text>
</comment>
<name>I8XQ85_9BACE</name>
<dbReference type="AlphaFoldDB" id="I8XQ85"/>
<sequence>MNFKLSQKAVTSIHVKYSKKIQELANTKWEVSANSCGCTGDCGSNWMQS</sequence>
<organism evidence="1 2">
    <name type="scientific">Bacteroides nordii CL02T12C05</name>
    <dbReference type="NCBI Taxonomy" id="997884"/>
    <lineage>
        <taxon>Bacteria</taxon>
        <taxon>Pseudomonadati</taxon>
        <taxon>Bacteroidota</taxon>
        <taxon>Bacteroidia</taxon>
        <taxon>Bacteroidales</taxon>
        <taxon>Bacteroidaceae</taxon>
        <taxon>Bacteroides</taxon>
    </lineage>
</organism>
<proteinExistence type="predicted"/>
<reference evidence="1 2" key="1">
    <citation type="submission" date="2012-02" db="EMBL/GenBank/DDBJ databases">
        <title>The Genome Sequence of Bacteroides nordii CL02T12C05.</title>
        <authorList>
            <consortium name="The Broad Institute Genome Sequencing Platform"/>
            <person name="Earl A."/>
            <person name="Ward D."/>
            <person name="Feldgarden M."/>
            <person name="Gevers D."/>
            <person name="Zitomersky N.L."/>
            <person name="Coyne M.J."/>
            <person name="Comstock L.E."/>
            <person name="Young S.K."/>
            <person name="Zeng Q."/>
            <person name="Gargeya S."/>
            <person name="Fitzgerald M."/>
            <person name="Haas B."/>
            <person name="Abouelleil A."/>
            <person name="Alvarado L."/>
            <person name="Arachchi H.M."/>
            <person name="Berlin A."/>
            <person name="Chapman S.B."/>
            <person name="Gearin G."/>
            <person name="Goldberg J."/>
            <person name="Griggs A."/>
            <person name="Gujja S."/>
            <person name="Hansen M."/>
            <person name="Heiman D."/>
            <person name="Howarth C."/>
            <person name="Larimer J."/>
            <person name="Lui A."/>
            <person name="MacDonald P.J.P."/>
            <person name="McCowen C."/>
            <person name="Montmayeur A."/>
            <person name="Murphy C."/>
            <person name="Neiman D."/>
            <person name="Pearson M."/>
            <person name="Priest M."/>
            <person name="Roberts A."/>
            <person name="Saif S."/>
            <person name="Shea T."/>
            <person name="Sisk P."/>
            <person name="Stolte C."/>
            <person name="Sykes S."/>
            <person name="Wortman J."/>
            <person name="Nusbaum C."/>
            <person name="Birren B."/>
        </authorList>
    </citation>
    <scope>NUCLEOTIDE SEQUENCE [LARGE SCALE GENOMIC DNA]</scope>
    <source>
        <strain evidence="1 2">CL02T12C05</strain>
    </source>
</reference>
<dbReference type="EMBL" id="AGXS01000015">
    <property type="protein sequence ID" value="EIY52237.1"/>
    <property type="molecule type" value="Genomic_DNA"/>
</dbReference>
<evidence type="ECO:0000313" key="1">
    <source>
        <dbReference type="EMBL" id="EIY52237.1"/>
    </source>
</evidence>
<dbReference type="Proteomes" id="UP000003089">
    <property type="component" value="Unassembled WGS sequence"/>
</dbReference>
<protein>
    <submittedName>
        <fullName evidence="1">Uncharacterized protein</fullName>
    </submittedName>
</protein>
<keyword evidence="2" id="KW-1185">Reference proteome</keyword>
<evidence type="ECO:0000313" key="2">
    <source>
        <dbReference type="Proteomes" id="UP000003089"/>
    </source>
</evidence>
<gene>
    <name evidence="1" type="ORF">HMPREF1068_01784</name>
</gene>
<dbReference type="RefSeq" id="WP_007484821.1">
    <property type="nucleotide sequence ID" value="NZ_JH724314.1"/>
</dbReference>
<dbReference type="HOGENOM" id="CLU_3164720_0_0_10"/>
<accession>I8XQ85</accession>